<feature type="compositionally biased region" description="Low complexity" evidence="1">
    <location>
        <begin position="275"/>
        <end position="285"/>
    </location>
</feature>
<gene>
    <name evidence="2" type="ORF">BDP27DRAFT_1449886</name>
</gene>
<feature type="compositionally biased region" description="Basic residues" evidence="1">
    <location>
        <begin position="114"/>
        <end position="128"/>
    </location>
</feature>
<name>A0A9P5U510_9AGAR</name>
<sequence>MQNELILAQNSRIQRLPKPNNDDSSSSRESSPESDVAKRSFTPTSDDDDLEIPTIENDDTPPPPDKPVIRQALGFAAFDDSSTFTTSLNTYQAKPTTKSTRKFLPGQSVAPLPKPKKAKVQKPPKKKKKEDYTQQIGRFRLNSNASTSEEPPAAAQPTGARSNMHSLSNHNFGNVFPSMSSATPTPPPQFSNMYSSLPPPSSLSHFSNQYTSSTFNPIPVLQSGPVPGIQSSPAPKSTPVVVSSTGPSKGKAPEKTKSASKSTTSKTAKQKPKKMSSSSRSTTVDSFDDRKQPSYYRRDYDARVDVDAEATSPSSSSEIPRHTVSKHKSEHSSVKQPKSSRPSARMITILITDIRSGVEDHQLAEVIVALKEADAEHPEYGFWANAQEIVDKLQETPSRIDGPARVYTMRGRYRQFFLRVTDDNQSESTPANVSVSAERVLEVVVEASSTPGRLPAPPRIPRDLQPSPDPDDLSSNSQFLEPEYNTRDRKRHRSLSDAGNVDHGSYSPQYISPPDSVSYTNKKKKTVDEVQDSDTELFITPLSSTGQEWSFQYDTPTSSDDEDLDKKIIERIDPALQMHPVEDYGKGYGQQRHSFQGFGRRRVPFKRNRNFRIKKIHILKALRVLDEDDEFSDLADAEKICDNCFETLHLLSLYGPDGTRLQDSRVQGMLEDESTPEKHRKPQKLFLKLLREIDEKWRTEHAEEVPGELVELEENVNVRRLSEEVAGNSVSSSTVVSM</sequence>
<feature type="compositionally biased region" description="Polar residues" evidence="1">
    <location>
        <begin position="506"/>
        <end position="520"/>
    </location>
</feature>
<feature type="region of interest" description="Disordered" evidence="1">
    <location>
        <begin position="89"/>
        <end position="341"/>
    </location>
</feature>
<evidence type="ECO:0000256" key="1">
    <source>
        <dbReference type="SAM" id="MobiDB-lite"/>
    </source>
</evidence>
<feature type="compositionally biased region" description="Polar residues" evidence="1">
    <location>
        <begin position="205"/>
        <end position="216"/>
    </location>
</feature>
<organism evidence="2 3">
    <name type="scientific">Rhodocollybia butyracea</name>
    <dbReference type="NCBI Taxonomy" id="206335"/>
    <lineage>
        <taxon>Eukaryota</taxon>
        <taxon>Fungi</taxon>
        <taxon>Dikarya</taxon>
        <taxon>Basidiomycota</taxon>
        <taxon>Agaricomycotina</taxon>
        <taxon>Agaricomycetes</taxon>
        <taxon>Agaricomycetidae</taxon>
        <taxon>Agaricales</taxon>
        <taxon>Marasmiineae</taxon>
        <taxon>Omphalotaceae</taxon>
        <taxon>Rhodocollybia</taxon>
    </lineage>
</organism>
<accession>A0A9P5U510</accession>
<dbReference type="EMBL" id="JADNRY010000092">
    <property type="protein sequence ID" value="KAF9066169.1"/>
    <property type="molecule type" value="Genomic_DNA"/>
</dbReference>
<feature type="compositionally biased region" description="Polar residues" evidence="1">
    <location>
        <begin position="159"/>
        <end position="172"/>
    </location>
</feature>
<proteinExistence type="predicted"/>
<keyword evidence="3" id="KW-1185">Reference proteome</keyword>
<evidence type="ECO:0000313" key="2">
    <source>
        <dbReference type="EMBL" id="KAF9066169.1"/>
    </source>
</evidence>
<feature type="compositionally biased region" description="Polar residues" evidence="1">
    <location>
        <begin position="1"/>
        <end position="13"/>
    </location>
</feature>
<evidence type="ECO:0000313" key="3">
    <source>
        <dbReference type="Proteomes" id="UP000772434"/>
    </source>
</evidence>
<feature type="compositionally biased region" description="Acidic residues" evidence="1">
    <location>
        <begin position="45"/>
        <end position="59"/>
    </location>
</feature>
<dbReference type="OrthoDB" id="3215534at2759"/>
<feature type="compositionally biased region" description="Polar residues" evidence="1">
    <location>
        <begin position="133"/>
        <end position="149"/>
    </location>
</feature>
<protein>
    <submittedName>
        <fullName evidence="2">Uncharacterized protein</fullName>
    </submittedName>
</protein>
<comment type="caution">
    <text evidence="2">The sequence shown here is derived from an EMBL/GenBank/DDBJ whole genome shotgun (WGS) entry which is preliminary data.</text>
</comment>
<dbReference type="Proteomes" id="UP000772434">
    <property type="component" value="Unassembled WGS sequence"/>
</dbReference>
<feature type="compositionally biased region" description="Polar residues" evidence="1">
    <location>
        <begin position="89"/>
        <end position="98"/>
    </location>
</feature>
<reference evidence="2" key="1">
    <citation type="submission" date="2020-11" db="EMBL/GenBank/DDBJ databases">
        <authorList>
            <consortium name="DOE Joint Genome Institute"/>
            <person name="Ahrendt S."/>
            <person name="Riley R."/>
            <person name="Andreopoulos W."/>
            <person name="Labutti K."/>
            <person name="Pangilinan J."/>
            <person name="Ruiz-Duenas F.J."/>
            <person name="Barrasa J.M."/>
            <person name="Sanchez-Garcia M."/>
            <person name="Camarero S."/>
            <person name="Miyauchi S."/>
            <person name="Serrano A."/>
            <person name="Linde D."/>
            <person name="Babiker R."/>
            <person name="Drula E."/>
            <person name="Ayuso-Fernandez I."/>
            <person name="Pacheco R."/>
            <person name="Padilla G."/>
            <person name="Ferreira P."/>
            <person name="Barriuso J."/>
            <person name="Kellner H."/>
            <person name="Castanera R."/>
            <person name="Alfaro M."/>
            <person name="Ramirez L."/>
            <person name="Pisabarro A.G."/>
            <person name="Kuo A."/>
            <person name="Tritt A."/>
            <person name="Lipzen A."/>
            <person name="He G."/>
            <person name="Yan M."/>
            <person name="Ng V."/>
            <person name="Cullen D."/>
            <person name="Martin F."/>
            <person name="Rosso M.-N."/>
            <person name="Henrissat B."/>
            <person name="Hibbett D."/>
            <person name="Martinez A.T."/>
            <person name="Grigoriev I.V."/>
        </authorList>
    </citation>
    <scope>NUCLEOTIDE SEQUENCE</scope>
    <source>
        <strain evidence="2">AH 40177</strain>
    </source>
</reference>
<feature type="compositionally biased region" description="Basic and acidic residues" evidence="1">
    <location>
        <begin position="287"/>
        <end position="306"/>
    </location>
</feature>
<feature type="compositionally biased region" description="Low complexity" evidence="1">
    <location>
        <begin position="231"/>
        <end position="250"/>
    </location>
</feature>
<dbReference type="AlphaFoldDB" id="A0A9P5U510"/>
<feature type="region of interest" description="Disordered" evidence="1">
    <location>
        <begin position="448"/>
        <end position="528"/>
    </location>
</feature>
<feature type="region of interest" description="Disordered" evidence="1">
    <location>
        <begin position="1"/>
        <end position="68"/>
    </location>
</feature>